<gene>
    <name evidence="2" type="ORF">phiK7A1_161</name>
</gene>
<evidence type="ECO:0000313" key="3">
    <source>
        <dbReference type="Proteomes" id="UP000516415"/>
    </source>
</evidence>
<keyword evidence="1" id="KW-0175">Coiled coil</keyword>
<protein>
    <submittedName>
        <fullName evidence="2">Uncharacterized protein</fullName>
    </submittedName>
</protein>
<accession>A0A7H0XG09</accession>
<sequence>MARRYLELSWNNAAAVKKVKPVEPLRYRINPLEKEYDRLDELEAELERTADKMDHELYHELYDGLQARRVRLEARRERMLGNAPVKVKPVPQAGIVPPVARPQPPMSPFAIKVLAICVVVILFKIVA</sequence>
<feature type="coiled-coil region" evidence="1">
    <location>
        <begin position="29"/>
        <end position="82"/>
    </location>
</feature>
<evidence type="ECO:0000313" key="2">
    <source>
        <dbReference type="EMBL" id="QNR53949.1"/>
    </source>
</evidence>
<organism evidence="2 3">
    <name type="scientific">Pseudomonas phage phiK7A1</name>
    <dbReference type="NCBI Taxonomy" id="2759194"/>
    <lineage>
        <taxon>Viruses</taxon>
        <taxon>Duplodnaviria</taxon>
        <taxon>Heunggongvirae</taxon>
        <taxon>Uroviricota</taxon>
        <taxon>Caudoviricetes</taxon>
        <taxon>Vandenendeviridae</taxon>
        <taxon>Gorskivirinae</taxon>
        <taxon>Torinovirus</taxon>
        <taxon>Torinovirus K7A1</taxon>
    </lineage>
</organism>
<keyword evidence="3" id="KW-1185">Reference proteome</keyword>
<proteinExistence type="predicted"/>
<dbReference type="EMBL" id="MT740307">
    <property type="protein sequence ID" value="QNR53949.1"/>
    <property type="molecule type" value="Genomic_DNA"/>
</dbReference>
<reference evidence="2 3" key="1">
    <citation type="submission" date="2020-07" db="EMBL/GenBank/DDBJ databases">
        <authorList>
            <person name="Martino G."/>
            <person name="Holtappels D."/>
            <person name="Wagemans J."/>
            <person name="Lavigne R."/>
            <person name="Turina M."/>
            <person name="Ciuffo M."/>
        </authorList>
    </citation>
    <scope>NUCLEOTIDE SEQUENCE [LARGE SCALE GENOMIC DNA]</scope>
</reference>
<name>A0A7H0XG09_9CAUD</name>
<dbReference type="Proteomes" id="UP000516415">
    <property type="component" value="Segment"/>
</dbReference>
<evidence type="ECO:0000256" key="1">
    <source>
        <dbReference type="SAM" id="Coils"/>
    </source>
</evidence>